<dbReference type="PANTHER" id="PTHR43591:SF110">
    <property type="entry name" value="RHODANESE DOMAIN-CONTAINING PROTEIN"/>
    <property type="match status" value="1"/>
</dbReference>
<keyword evidence="4" id="KW-1185">Reference proteome</keyword>
<name>A0A4S4L940_9AGAM</name>
<feature type="compositionally biased region" description="Low complexity" evidence="1">
    <location>
        <begin position="148"/>
        <end position="161"/>
    </location>
</feature>
<evidence type="ECO:0000259" key="2">
    <source>
        <dbReference type="Pfam" id="PF13649"/>
    </source>
</evidence>
<protein>
    <recommendedName>
        <fullName evidence="2">Methyltransferase domain-containing protein</fullName>
    </recommendedName>
</protein>
<feature type="compositionally biased region" description="Basic and acidic residues" evidence="1">
    <location>
        <begin position="179"/>
        <end position="189"/>
    </location>
</feature>
<dbReference type="EMBL" id="SGPK01000146">
    <property type="protein sequence ID" value="THH07378.1"/>
    <property type="molecule type" value="Genomic_DNA"/>
</dbReference>
<dbReference type="Proteomes" id="UP000308199">
    <property type="component" value="Unassembled WGS sequence"/>
</dbReference>
<dbReference type="OrthoDB" id="2013972at2759"/>
<gene>
    <name evidence="3" type="ORF">EW145_g3428</name>
</gene>
<sequence length="459" mass="51661">MPGPNFCSDTIDHLILADMCGGLTLQILDTPPARVLDLGCGGGMWILAAAQQWKDTAFVGFDIHKRQPNLSRTLQADLSERVQWVHGNFLEPLPFADGEFDLARMQNIGLGVPEDEWQNVIDELVRVLKPGGSLEIIEEDITFPCPDTQTTRTPRASPTPRGQIPRAYPNSTRSQVCRNGEESHDKFVDESPSSNKSRSIDTVSGGRQDQRDHSKLKEAFMQMLNVRFINPQILTVLPFYLQAVLQEVQTIPGLQLFLPPPSGVVDIPESSDSDSNISVDSSSSTLVGSPSSTSSSAQPRWLSEVSQMSNFSHATVEPESLIRARIHLSRTVEVVRGCKEAMWAEYEKLHIMDRNVPNSRLDRDDFETYFHNWECDMQDRIGMRDAIRTRLGWPLPSMLPKPEWYDWREKGDNDDVAKFYADAFPEILRSLRGFVCQKPVLHDSHGEAQTPFKSTVKLI</sequence>
<dbReference type="SUPFAM" id="SSF53335">
    <property type="entry name" value="S-adenosyl-L-methionine-dependent methyltransferases"/>
    <property type="match status" value="1"/>
</dbReference>
<accession>A0A4S4L940</accession>
<reference evidence="3 4" key="1">
    <citation type="submission" date="2019-02" db="EMBL/GenBank/DDBJ databases">
        <title>Genome sequencing of the rare red list fungi Phellinidium pouzarii.</title>
        <authorList>
            <person name="Buettner E."/>
            <person name="Kellner H."/>
        </authorList>
    </citation>
    <scope>NUCLEOTIDE SEQUENCE [LARGE SCALE GENOMIC DNA]</scope>
    <source>
        <strain evidence="3 4">DSM 108285</strain>
    </source>
</reference>
<dbReference type="CDD" id="cd02440">
    <property type="entry name" value="AdoMet_MTases"/>
    <property type="match status" value="1"/>
</dbReference>
<evidence type="ECO:0000313" key="4">
    <source>
        <dbReference type="Proteomes" id="UP000308199"/>
    </source>
</evidence>
<feature type="domain" description="Methyltransferase" evidence="2">
    <location>
        <begin position="35"/>
        <end position="132"/>
    </location>
</feature>
<dbReference type="InterPro" id="IPR041698">
    <property type="entry name" value="Methyltransf_25"/>
</dbReference>
<feature type="region of interest" description="Disordered" evidence="1">
    <location>
        <begin position="267"/>
        <end position="300"/>
    </location>
</feature>
<dbReference type="PANTHER" id="PTHR43591">
    <property type="entry name" value="METHYLTRANSFERASE"/>
    <property type="match status" value="1"/>
</dbReference>
<feature type="compositionally biased region" description="Low complexity" evidence="1">
    <location>
        <begin position="273"/>
        <end position="296"/>
    </location>
</feature>
<feature type="compositionally biased region" description="Polar residues" evidence="1">
    <location>
        <begin position="191"/>
        <end position="207"/>
    </location>
</feature>
<dbReference type="InterPro" id="IPR029063">
    <property type="entry name" value="SAM-dependent_MTases_sf"/>
</dbReference>
<dbReference type="Pfam" id="PF13649">
    <property type="entry name" value="Methyltransf_25"/>
    <property type="match status" value="1"/>
</dbReference>
<dbReference type="Gene3D" id="3.40.50.150">
    <property type="entry name" value="Vaccinia Virus protein VP39"/>
    <property type="match status" value="1"/>
</dbReference>
<organism evidence="3 4">
    <name type="scientific">Phellinidium pouzarii</name>
    <dbReference type="NCBI Taxonomy" id="167371"/>
    <lineage>
        <taxon>Eukaryota</taxon>
        <taxon>Fungi</taxon>
        <taxon>Dikarya</taxon>
        <taxon>Basidiomycota</taxon>
        <taxon>Agaricomycotina</taxon>
        <taxon>Agaricomycetes</taxon>
        <taxon>Hymenochaetales</taxon>
        <taxon>Hymenochaetaceae</taxon>
        <taxon>Phellinidium</taxon>
    </lineage>
</organism>
<proteinExistence type="predicted"/>
<dbReference type="AlphaFoldDB" id="A0A4S4L940"/>
<evidence type="ECO:0000256" key="1">
    <source>
        <dbReference type="SAM" id="MobiDB-lite"/>
    </source>
</evidence>
<feature type="region of interest" description="Disordered" evidence="1">
    <location>
        <begin position="141"/>
        <end position="212"/>
    </location>
</feature>
<evidence type="ECO:0000313" key="3">
    <source>
        <dbReference type="EMBL" id="THH07378.1"/>
    </source>
</evidence>
<comment type="caution">
    <text evidence="3">The sequence shown here is derived from an EMBL/GenBank/DDBJ whole genome shotgun (WGS) entry which is preliminary data.</text>
</comment>